<dbReference type="InterPro" id="IPR036390">
    <property type="entry name" value="WH_DNA-bd_sf"/>
</dbReference>
<dbReference type="GeneID" id="103590979"/>
<reference evidence="6" key="1">
    <citation type="submission" date="2025-08" db="UniProtKB">
        <authorList>
            <consortium name="RefSeq"/>
        </authorList>
    </citation>
    <scope>IDENTIFICATION</scope>
</reference>
<dbReference type="PANTHER" id="PTHR14966:SF0">
    <property type="entry name" value="Z-DNA-BINDING PROTEIN 1"/>
    <property type="match status" value="1"/>
</dbReference>
<organism evidence="5 6">
    <name type="scientific">Galeopterus variegatus</name>
    <name type="common">Malayan flying lemur</name>
    <name type="synonym">Cynocephalus variegatus</name>
    <dbReference type="NCBI Taxonomy" id="482537"/>
    <lineage>
        <taxon>Eukaryota</taxon>
        <taxon>Metazoa</taxon>
        <taxon>Chordata</taxon>
        <taxon>Craniata</taxon>
        <taxon>Vertebrata</taxon>
        <taxon>Euteleostomi</taxon>
        <taxon>Mammalia</taxon>
        <taxon>Eutheria</taxon>
        <taxon>Euarchontoglires</taxon>
        <taxon>Dermoptera</taxon>
        <taxon>Cynocephalidae</taxon>
        <taxon>Galeopterus</taxon>
    </lineage>
</organism>
<evidence type="ECO:0000313" key="6">
    <source>
        <dbReference type="RefSeq" id="XP_008571565.1"/>
    </source>
</evidence>
<keyword evidence="1" id="KW-0694">RNA-binding</keyword>
<protein>
    <submittedName>
        <fullName evidence="6">Z-DNA-binding protein 1-like</fullName>
    </submittedName>
</protein>
<evidence type="ECO:0000313" key="5">
    <source>
        <dbReference type="Proteomes" id="UP000694923"/>
    </source>
</evidence>
<dbReference type="InterPro" id="IPR042361">
    <property type="entry name" value="ZBP1"/>
</dbReference>
<dbReference type="SMART" id="SM00550">
    <property type="entry name" value="Zalpha"/>
    <property type="match status" value="2"/>
</dbReference>
<evidence type="ECO:0000256" key="1">
    <source>
        <dbReference type="ARBA" id="ARBA00022884"/>
    </source>
</evidence>
<evidence type="ECO:0000259" key="4">
    <source>
        <dbReference type="PROSITE" id="PS50139"/>
    </source>
</evidence>
<feature type="domain" description="Z-binding" evidence="4">
    <location>
        <begin position="103"/>
        <end position="166"/>
    </location>
</feature>
<keyword evidence="5" id="KW-1185">Reference proteome</keyword>
<name>A0ABM0QT74_GALVR</name>
<feature type="domain" description="Z-binding" evidence="4">
    <location>
        <begin position="8"/>
        <end position="70"/>
    </location>
</feature>
<dbReference type="InterPro" id="IPR042371">
    <property type="entry name" value="Z_dom"/>
</dbReference>
<dbReference type="SUPFAM" id="SSF46785">
    <property type="entry name" value="Winged helix' DNA-binding domain"/>
    <property type="match status" value="2"/>
</dbReference>
<evidence type="ECO:0000256" key="2">
    <source>
        <dbReference type="ARBA" id="ARBA00023118"/>
    </source>
</evidence>
<dbReference type="PANTHER" id="PTHR14966">
    <property type="entry name" value="Z-DNA-BINDING PROTEIN 1"/>
    <property type="match status" value="1"/>
</dbReference>
<sequence length="192" mass="20946">MAEAPAGPDRGGHLEQKILQVLRDAGSPVKTSWLVTECQVPKKELNQVLYRMKKELKISLAAPATWCFGGGGSEGEVSAGLAQPSQAVSPQPDAAAIAENPGSQLSKRREEEIYRFLEDNGSQRALIIAQALGMRTAKDINPDLYKMKDKHLLDFDKKSKAWTIYRPVEAGNMTEEEAGLALPQTLCVALDK</sequence>
<dbReference type="PROSITE" id="PS50139">
    <property type="entry name" value="Z_BINDING"/>
    <property type="match status" value="2"/>
</dbReference>
<dbReference type="Pfam" id="PF02295">
    <property type="entry name" value="z-alpha"/>
    <property type="match status" value="1"/>
</dbReference>
<dbReference type="Gene3D" id="1.10.10.10">
    <property type="entry name" value="Winged helix-like DNA-binding domain superfamily/Winged helix DNA-binding domain"/>
    <property type="match status" value="2"/>
</dbReference>
<accession>A0ABM0QT74</accession>
<dbReference type="RefSeq" id="XP_008571565.1">
    <property type="nucleotide sequence ID" value="XM_008573343.1"/>
</dbReference>
<dbReference type="Proteomes" id="UP000694923">
    <property type="component" value="Unplaced"/>
</dbReference>
<dbReference type="InterPro" id="IPR036388">
    <property type="entry name" value="WH-like_DNA-bd_sf"/>
</dbReference>
<gene>
    <name evidence="6" type="primary">LOC103590979</name>
</gene>
<proteinExistence type="predicted"/>
<keyword evidence="2" id="KW-0051">Antiviral defense</keyword>
<evidence type="ECO:0000256" key="3">
    <source>
        <dbReference type="SAM" id="MobiDB-lite"/>
    </source>
</evidence>
<feature type="region of interest" description="Disordered" evidence="3">
    <location>
        <begin position="78"/>
        <end position="97"/>
    </location>
</feature>